<dbReference type="SUPFAM" id="SSF53067">
    <property type="entry name" value="Actin-like ATPase domain"/>
    <property type="match status" value="2"/>
</dbReference>
<keyword evidence="5" id="KW-0010">Activator</keyword>
<comment type="similarity">
    <text evidence="9">Belongs to the actin family. ARP4 subfamily.</text>
</comment>
<evidence type="ECO:0000256" key="1">
    <source>
        <dbReference type="ARBA" id="ARBA00004123"/>
    </source>
</evidence>
<dbReference type="PANTHER" id="PTHR11937">
    <property type="entry name" value="ACTIN"/>
    <property type="match status" value="1"/>
</dbReference>
<dbReference type="OrthoDB" id="5132116at2759"/>
<evidence type="ECO:0000256" key="10">
    <source>
        <dbReference type="ARBA" id="ARBA00038661"/>
    </source>
</evidence>
<gene>
    <name evidence="15" type="ORF">CANVERA_P5207</name>
</gene>
<dbReference type="PROSITE" id="PS00432">
    <property type="entry name" value="ACTINS_2"/>
    <property type="match status" value="1"/>
</dbReference>
<dbReference type="AlphaFoldDB" id="A0A9W4U2A7"/>
<comment type="subcellular location">
    <subcellularLocation>
        <location evidence="1">Nucleus</location>
    </subcellularLocation>
</comment>
<dbReference type="Pfam" id="PF00022">
    <property type="entry name" value="Actin"/>
    <property type="match status" value="1"/>
</dbReference>
<dbReference type="GO" id="GO:0006325">
    <property type="term" value="P:chromatin organization"/>
    <property type="evidence" value="ECO:0007669"/>
    <property type="project" value="UniProtKB-KW"/>
</dbReference>
<evidence type="ECO:0000256" key="12">
    <source>
        <dbReference type="ARBA" id="ARBA00042445"/>
    </source>
</evidence>
<name>A0A9W4U2A7_9ASCO</name>
<dbReference type="GO" id="GO:0005634">
    <property type="term" value="C:nucleus"/>
    <property type="evidence" value="ECO:0007669"/>
    <property type="project" value="UniProtKB-SubCell"/>
</dbReference>
<accession>A0A9W4U2A7</accession>
<evidence type="ECO:0000256" key="13">
    <source>
        <dbReference type="ARBA" id="ARBA00053941"/>
    </source>
</evidence>
<dbReference type="GO" id="GO:0006281">
    <property type="term" value="P:DNA repair"/>
    <property type="evidence" value="ECO:0007669"/>
    <property type="project" value="UniProtKB-KW"/>
</dbReference>
<keyword evidence="7" id="KW-0234">DNA repair</keyword>
<dbReference type="InterPro" id="IPR043129">
    <property type="entry name" value="ATPase_NBD"/>
</dbReference>
<proteinExistence type="inferred from homology"/>
<dbReference type="FunFam" id="3.30.420.40:FF:000203">
    <property type="entry name" value="Actin-related protein 4"/>
    <property type="match status" value="1"/>
</dbReference>
<evidence type="ECO:0000256" key="2">
    <source>
        <dbReference type="ARBA" id="ARBA00022763"/>
    </source>
</evidence>
<evidence type="ECO:0000256" key="11">
    <source>
        <dbReference type="ARBA" id="ARBA00041020"/>
    </source>
</evidence>
<evidence type="ECO:0000256" key="9">
    <source>
        <dbReference type="ARBA" id="ARBA00038320"/>
    </source>
</evidence>
<keyword evidence="4" id="KW-0805">Transcription regulation</keyword>
<keyword evidence="3" id="KW-0156">Chromatin regulator</keyword>
<dbReference type="Gene3D" id="3.30.420.40">
    <property type="match status" value="4"/>
</dbReference>
<organism evidence="15 16">
    <name type="scientific">Candida verbasci</name>
    <dbReference type="NCBI Taxonomy" id="1227364"/>
    <lineage>
        <taxon>Eukaryota</taxon>
        <taxon>Fungi</taxon>
        <taxon>Dikarya</taxon>
        <taxon>Ascomycota</taxon>
        <taxon>Saccharomycotina</taxon>
        <taxon>Pichiomycetes</taxon>
        <taxon>Debaryomycetaceae</taxon>
        <taxon>Candida/Lodderomyces clade</taxon>
        <taxon>Candida</taxon>
    </lineage>
</organism>
<keyword evidence="6" id="KW-0804">Transcription</keyword>
<evidence type="ECO:0000256" key="5">
    <source>
        <dbReference type="ARBA" id="ARBA00023159"/>
    </source>
</evidence>
<evidence type="ECO:0000256" key="14">
    <source>
        <dbReference type="ARBA" id="ARBA00077253"/>
    </source>
</evidence>
<evidence type="ECO:0000313" key="15">
    <source>
        <dbReference type="EMBL" id="CAI5760699.1"/>
    </source>
</evidence>
<dbReference type="InterPro" id="IPR004001">
    <property type="entry name" value="Actin_CS"/>
</dbReference>
<dbReference type="CDD" id="cd13395">
    <property type="entry name" value="ASKHA_NBD_Arp4_ACTL6-like"/>
    <property type="match status" value="1"/>
</dbReference>
<dbReference type="EMBL" id="CANTUO010000007">
    <property type="protein sequence ID" value="CAI5760699.1"/>
    <property type="molecule type" value="Genomic_DNA"/>
</dbReference>
<evidence type="ECO:0000256" key="8">
    <source>
        <dbReference type="ARBA" id="ARBA00023242"/>
    </source>
</evidence>
<sequence>MSNTVYGGDEVNAIILDPGTYNTRIGYAGDDFPKIITPSYYGEYSNKDTTKKLFGQDLLIPRSNFEIKPLLKEGLISDWDSTILQFNHLFNQLKIQQSEQPLLLTEPIWSSTEYKTKLIESVYENWQFSGFYVAKVPTCISFQQGRPNCLVVDLGHDTISVTPVVDGICLIKNSMKTNYSGKFLNSIIEDYLQDKNIVWEPSYKIKSKTITKYPEPAQFQLKSGIETTNSYSQFLKLQMYHEFKELLMIPEKGQTEFPKRIFELSTGQQITLEKERFQFADCIFEPKSYEFKNKQLELPPSNGEIKNLNPLNEYRPLKRFKKSEQEENETASTTPNPDVEVRGLSQLITHSLNLIDIDLRSSIANNIIVTGGVSLIPGLTEKLYHELTNNNPGLKIRLHAVGNQQERINQSWIGGSVLASLGTFHQMWVTKQEYEEVGIDRLLNQRFR</sequence>
<evidence type="ECO:0000256" key="4">
    <source>
        <dbReference type="ARBA" id="ARBA00023015"/>
    </source>
</evidence>
<dbReference type="FunFam" id="3.30.420.40:FF:000058">
    <property type="entry name" value="Putative actin-related protein 5"/>
    <property type="match status" value="1"/>
</dbReference>
<dbReference type="Proteomes" id="UP001152885">
    <property type="component" value="Unassembled WGS sequence"/>
</dbReference>
<evidence type="ECO:0000256" key="7">
    <source>
        <dbReference type="ARBA" id="ARBA00023204"/>
    </source>
</evidence>
<evidence type="ECO:0000256" key="6">
    <source>
        <dbReference type="ARBA" id="ARBA00023163"/>
    </source>
</evidence>
<keyword evidence="16" id="KW-1185">Reference proteome</keyword>
<keyword evidence="2" id="KW-0227">DNA damage</keyword>
<dbReference type="SMART" id="SM00268">
    <property type="entry name" value="ACTIN"/>
    <property type="match status" value="1"/>
</dbReference>
<keyword evidence="8" id="KW-0539">Nucleus</keyword>
<evidence type="ECO:0000313" key="16">
    <source>
        <dbReference type="Proteomes" id="UP001152885"/>
    </source>
</evidence>
<comment type="function">
    <text evidence="13">Chromatin interaction component of the NuA4 histone acetyltransferase complex which is involved in transcriptional activation of selected genes principally by acetylation of nucleosomal histone H4 and H2A. The NuA4 complex is also involved in DNA repair. Is required for NuA4 complex integrity. Component of the SWR1 complex which mediates the ATP-dependent exchange of histone H2A for the H2A variant HZT1 leading to transcriptional regulation of selected genes by chromatin remodeling. Component of the INO80 complex which remodels chromatin by shifting nucleosomes and is involved in DNA repair.</text>
</comment>
<dbReference type="InterPro" id="IPR004000">
    <property type="entry name" value="Actin"/>
</dbReference>
<comment type="subunit">
    <text evidence="10">Component of the NuA4 histone acetyltransferase complex, of the INO80 chromatin remodeling complex, and of the SWR1 chromatin remodeling complex.</text>
</comment>
<comment type="caution">
    <text evidence="15">The sequence shown here is derived from an EMBL/GenBank/DDBJ whole genome shotgun (WGS) entry which is preliminary data.</text>
</comment>
<reference evidence="15" key="1">
    <citation type="submission" date="2022-12" db="EMBL/GenBank/DDBJ databases">
        <authorList>
            <person name="Brejova B."/>
        </authorList>
    </citation>
    <scope>NUCLEOTIDE SEQUENCE</scope>
</reference>
<protein>
    <recommendedName>
        <fullName evidence="11">Actin-related protein 4</fullName>
    </recommendedName>
    <alternativeName>
        <fullName evidence="12 14">Actin-like protein ARP4</fullName>
    </alternativeName>
</protein>
<evidence type="ECO:0000256" key="3">
    <source>
        <dbReference type="ARBA" id="ARBA00022853"/>
    </source>
</evidence>